<dbReference type="GeneID" id="92180942"/>
<evidence type="ECO:0000256" key="10">
    <source>
        <dbReference type="RuleBase" id="RU368065"/>
    </source>
</evidence>
<gene>
    <name evidence="11" type="ORF">IAR55_003684</name>
</gene>
<keyword evidence="9" id="KW-0472">Membrane</keyword>
<comment type="similarity">
    <text evidence="2 10">Belongs to the ARV1 family.</text>
</comment>
<comment type="subcellular location">
    <subcellularLocation>
        <location evidence="1 10">Endoplasmic reticulum membrane</location>
        <topology evidence="1 10">Multi-pass membrane protein</topology>
    </subcellularLocation>
    <subcellularLocation>
        <location evidence="10">Golgi apparatus membrane</location>
        <topology evidence="10">Multi-pass membrane protein</topology>
    </subcellularLocation>
</comment>
<keyword evidence="10" id="KW-0746">Sphingolipid metabolism</keyword>
<evidence type="ECO:0000313" key="12">
    <source>
        <dbReference type="Proteomes" id="UP001388673"/>
    </source>
</evidence>
<dbReference type="AlphaFoldDB" id="A0AAW0YZT9"/>
<keyword evidence="8 10" id="KW-0443">Lipid metabolism</keyword>
<evidence type="ECO:0000256" key="2">
    <source>
        <dbReference type="ARBA" id="ARBA00009187"/>
    </source>
</evidence>
<keyword evidence="12" id="KW-1185">Reference proteome</keyword>
<organism evidence="11 12">
    <name type="scientific">Kwoniella newhampshirensis</name>
    <dbReference type="NCBI Taxonomy" id="1651941"/>
    <lineage>
        <taxon>Eukaryota</taxon>
        <taxon>Fungi</taxon>
        <taxon>Dikarya</taxon>
        <taxon>Basidiomycota</taxon>
        <taxon>Agaricomycotina</taxon>
        <taxon>Tremellomycetes</taxon>
        <taxon>Tremellales</taxon>
        <taxon>Cryptococcaceae</taxon>
        <taxon>Kwoniella</taxon>
    </lineage>
</organism>
<dbReference type="GO" id="GO:0032366">
    <property type="term" value="P:intracellular sterol transport"/>
    <property type="evidence" value="ECO:0007669"/>
    <property type="project" value="UniProtKB-UniRule"/>
</dbReference>
<evidence type="ECO:0000256" key="4">
    <source>
        <dbReference type="ARBA" id="ARBA00022692"/>
    </source>
</evidence>
<sequence length="357" mass="39298">MPVCTNCAFPVDHVYTTYKTKSNIRLGVCPRCDRFSDPLIEHPDLVILLDLILLKPRVFLHLLFNRGSPPLDASPSAYANANANAGVTETETETDIRTDATSTSRTKRDMLRREGDVARKRRLIEDLWVLATISVLAETAARILPSNSNSDSTLDLGLDVLKVMRTIGAVVIEGLAQHLTTMGMVLLVLRWEGWYPPSGSRPMDAKLADPDGRKVNFLPRLIPLTLLYTSLLPLLLRLILSIWYTPPHPPPPPPAAFHRHQHLPLSSHTGSTSTPLLTLLSLPFSVPPELVDVGCVAVNMWKGTDRIWAGTRLLGGMSAGFGLRVLLPTKPWETTVTVLAGWIVAGLVGRAIEERLK</sequence>
<accession>A0AAW0YZT9</accession>
<comment type="function">
    <text evidence="10">Mediator of sterol homeostasis involved in sterol uptake, trafficking and distribution into membranes.</text>
</comment>
<keyword evidence="4" id="KW-0812">Transmembrane</keyword>
<dbReference type="Proteomes" id="UP001388673">
    <property type="component" value="Unassembled WGS sequence"/>
</dbReference>
<evidence type="ECO:0000256" key="5">
    <source>
        <dbReference type="ARBA" id="ARBA00022824"/>
    </source>
</evidence>
<reference evidence="11 12" key="1">
    <citation type="journal article" date="2024" name="bioRxiv">
        <title>Comparative genomics of Cryptococcus and Kwoniella reveals pathogenesis evolution and contrasting karyotype dynamics via intercentromeric recombination or chromosome fusion.</title>
        <authorList>
            <person name="Coelho M.A."/>
            <person name="David-Palma M."/>
            <person name="Shea T."/>
            <person name="Bowers K."/>
            <person name="McGinley-Smith S."/>
            <person name="Mohammad A.W."/>
            <person name="Gnirke A."/>
            <person name="Yurkov A.M."/>
            <person name="Nowrousian M."/>
            <person name="Sun S."/>
            <person name="Cuomo C.A."/>
            <person name="Heitman J."/>
        </authorList>
    </citation>
    <scope>NUCLEOTIDE SEQUENCE [LARGE SCALE GENOMIC DNA]</scope>
    <source>
        <strain evidence="11 12">CBS 13917</strain>
    </source>
</reference>
<keyword evidence="10" id="KW-0333">Golgi apparatus</keyword>
<dbReference type="GO" id="GO:0097036">
    <property type="term" value="P:regulation of plasma membrane sterol distribution"/>
    <property type="evidence" value="ECO:0007669"/>
    <property type="project" value="UniProtKB-UniRule"/>
</dbReference>
<keyword evidence="3 10" id="KW-0813">Transport</keyword>
<dbReference type="Pfam" id="PF04161">
    <property type="entry name" value="Arv1"/>
    <property type="match status" value="1"/>
</dbReference>
<evidence type="ECO:0000256" key="6">
    <source>
        <dbReference type="ARBA" id="ARBA00022989"/>
    </source>
</evidence>
<dbReference type="PANTHER" id="PTHR14467">
    <property type="entry name" value="ARV1"/>
    <property type="match status" value="1"/>
</dbReference>
<dbReference type="GO" id="GO:0000139">
    <property type="term" value="C:Golgi membrane"/>
    <property type="evidence" value="ECO:0007669"/>
    <property type="project" value="UniProtKB-SubCell"/>
</dbReference>
<dbReference type="InterPro" id="IPR007290">
    <property type="entry name" value="Arv1"/>
</dbReference>
<comment type="caution">
    <text evidence="11">The sequence shown here is derived from an EMBL/GenBank/DDBJ whole genome shotgun (WGS) entry which is preliminary data.</text>
</comment>
<dbReference type="GO" id="GO:0006665">
    <property type="term" value="P:sphingolipid metabolic process"/>
    <property type="evidence" value="ECO:0007669"/>
    <property type="project" value="UniProtKB-UniRule"/>
</dbReference>
<comment type="function">
    <text evidence="10">Regulates also the sphingolipid metabolism.</text>
</comment>
<protein>
    <recommendedName>
        <fullName evidence="10">Protein ARV</fullName>
    </recommendedName>
</protein>
<dbReference type="EMBL" id="JBCAWK010000006">
    <property type="protein sequence ID" value="KAK8854945.1"/>
    <property type="molecule type" value="Genomic_DNA"/>
</dbReference>
<evidence type="ECO:0000256" key="3">
    <source>
        <dbReference type="ARBA" id="ARBA00022448"/>
    </source>
</evidence>
<dbReference type="PANTHER" id="PTHR14467:SF0">
    <property type="entry name" value="PROTEIN ARV1"/>
    <property type="match status" value="1"/>
</dbReference>
<evidence type="ECO:0000256" key="7">
    <source>
        <dbReference type="ARBA" id="ARBA00023055"/>
    </source>
</evidence>
<evidence type="ECO:0000313" key="11">
    <source>
        <dbReference type="EMBL" id="KAK8854945.1"/>
    </source>
</evidence>
<keyword evidence="5 10" id="KW-0256">Endoplasmic reticulum</keyword>
<keyword evidence="6" id="KW-1133">Transmembrane helix</keyword>
<evidence type="ECO:0000256" key="8">
    <source>
        <dbReference type="ARBA" id="ARBA00023098"/>
    </source>
</evidence>
<dbReference type="RefSeq" id="XP_066803183.1">
    <property type="nucleotide sequence ID" value="XM_066946791.1"/>
</dbReference>
<dbReference type="GO" id="GO:0032541">
    <property type="term" value="C:cortical endoplasmic reticulum"/>
    <property type="evidence" value="ECO:0007669"/>
    <property type="project" value="TreeGrafter"/>
</dbReference>
<name>A0AAW0YZT9_9TREE</name>
<proteinExistence type="inferred from homology"/>
<keyword evidence="7 10" id="KW-0445">Lipid transport</keyword>
<dbReference type="GO" id="GO:0016125">
    <property type="term" value="P:sterol metabolic process"/>
    <property type="evidence" value="ECO:0007669"/>
    <property type="project" value="UniProtKB-UniRule"/>
</dbReference>
<dbReference type="GO" id="GO:0005789">
    <property type="term" value="C:endoplasmic reticulum membrane"/>
    <property type="evidence" value="ECO:0007669"/>
    <property type="project" value="UniProtKB-SubCell"/>
</dbReference>
<evidence type="ECO:0000256" key="9">
    <source>
        <dbReference type="ARBA" id="ARBA00023136"/>
    </source>
</evidence>
<evidence type="ECO:0000256" key="1">
    <source>
        <dbReference type="ARBA" id="ARBA00004477"/>
    </source>
</evidence>
<dbReference type="KEGG" id="kne:92180942"/>